<sequence>MCPLDPHGLIQIKNHESAKQEHANPIKCCHGSLNRNTDHSSKQDDEGSHNKHTERTQEKNPPAFKTLWMVTIPSVTQRILNTLAVVYSATTGPVTSPNGMVTIIYPTSETKGFLLPCAINTPAIETTRTPMIPQTSTCQSLAMYVAVALAKIPTTVQKQTKNAKRFLDMAWSSPTRFQTSDAIFMLSPVEKNLAKHLVQPNKQTTKKQNCQ</sequence>
<name>A0A0G0UCI6_9BACT</name>
<organism evidence="2 3">
    <name type="scientific">Candidatus Uhrbacteria bacterium GW2011_GWC2_41_11</name>
    <dbReference type="NCBI Taxonomy" id="1618985"/>
    <lineage>
        <taxon>Bacteria</taxon>
        <taxon>Candidatus Uhriibacteriota</taxon>
    </lineage>
</organism>
<protein>
    <submittedName>
        <fullName evidence="2">Uncharacterized protein</fullName>
    </submittedName>
</protein>
<proteinExistence type="predicted"/>
<dbReference type="AlphaFoldDB" id="A0A0G0UCI6"/>
<feature type="compositionally biased region" description="Basic and acidic residues" evidence="1">
    <location>
        <begin position="36"/>
        <end position="58"/>
    </location>
</feature>
<evidence type="ECO:0000313" key="2">
    <source>
        <dbReference type="EMBL" id="KKR86658.1"/>
    </source>
</evidence>
<evidence type="ECO:0000313" key="3">
    <source>
        <dbReference type="Proteomes" id="UP000034616"/>
    </source>
</evidence>
<accession>A0A0G0UCI6</accession>
<reference evidence="2 3" key="1">
    <citation type="journal article" date="2015" name="Nature">
        <title>rRNA introns, odd ribosomes, and small enigmatic genomes across a large radiation of phyla.</title>
        <authorList>
            <person name="Brown C.T."/>
            <person name="Hug L.A."/>
            <person name="Thomas B.C."/>
            <person name="Sharon I."/>
            <person name="Castelle C.J."/>
            <person name="Singh A."/>
            <person name="Wilkins M.J."/>
            <person name="Williams K.H."/>
            <person name="Banfield J.F."/>
        </authorList>
    </citation>
    <scope>NUCLEOTIDE SEQUENCE [LARGE SCALE GENOMIC DNA]</scope>
</reference>
<evidence type="ECO:0000256" key="1">
    <source>
        <dbReference type="SAM" id="MobiDB-lite"/>
    </source>
</evidence>
<gene>
    <name evidence="2" type="ORF">UU35_C0010G0036</name>
</gene>
<dbReference type="Proteomes" id="UP000034616">
    <property type="component" value="Unassembled WGS sequence"/>
</dbReference>
<dbReference type="EMBL" id="LCAH01000010">
    <property type="protein sequence ID" value="KKR86658.1"/>
    <property type="molecule type" value="Genomic_DNA"/>
</dbReference>
<feature type="region of interest" description="Disordered" evidence="1">
    <location>
        <begin position="16"/>
        <end position="62"/>
    </location>
</feature>
<comment type="caution">
    <text evidence="2">The sequence shown here is derived from an EMBL/GenBank/DDBJ whole genome shotgun (WGS) entry which is preliminary data.</text>
</comment>